<dbReference type="RefSeq" id="XP_037897511.1">
    <property type="nucleotide sequence ID" value="XM_038041583.1"/>
</dbReference>
<evidence type="ECO:0000313" key="3">
    <source>
        <dbReference type="Proteomes" id="UP000092443"/>
    </source>
</evidence>
<dbReference type="GO" id="GO:0005319">
    <property type="term" value="F:lipid transporter activity"/>
    <property type="evidence" value="ECO:0007669"/>
    <property type="project" value="TreeGrafter"/>
</dbReference>
<dbReference type="Proteomes" id="UP000092443">
    <property type="component" value="Unplaced"/>
</dbReference>
<organism evidence="3 4">
    <name type="scientific">Glossina fuscipes</name>
    <dbReference type="NCBI Taxonomy" id="7396"/>
    <lineage>
        <taxon>Eukaryota</taxon>
        <taxon>Metazoa</taxon>
        <taxon>Ecdysozoa</taxon>
        <taxon>Arthropoda</taxon>
        <taxon>Hexapoda</taxon>
        <taxon>Insecta</taxon>
        <taxon>Pterygota</taxon>
        <taxon>Neoptera</taxon>
        <taxon>Endopterygota</taxon>
        <taxon>Diptera</taxon>
        <taxon>Brachycera</taxon>
        <taxon>Muscomorpha</taxon>
        <taxon>Hippoboscoidea</taxon>
        <taxon>Glossinidae</taxon>
        <taxon>Glossina</taxon>
    </lineage>
</organism>
<evidence type="ECO:0000256" key="2">
    <source>
        <dbReference type="ARBA" id="ARBA00022737"/>
    </source>
</evidence>
<gene>
    <name evidence="4" type="primary">LOC119642421</name>
</gene>
<dbReference type="InterPro" id="IPR026082">
    <property type="entry name" value="ABCA"/>
</dbReference>
<dbReference type="Gene3D" id="3.40.50.300">
    <property type="entry name" value="P-loop containing nucleotide triphosphate hydrolases"/>
    <property type="match status" value="1"/>
</dbReference>
<keyword evidence="1" id="KW-0813">Transport</keyword>
<dbReference type="GO" id="GO:0140359">
    <property type="term" value="F:ABC-type transporter activity"/>
    <property type="evidence" value="ECO:0007669"/>
    <property type="project" value="InterPro"/>
</dbReference>
<dbReference type="SUPFAM" id="SSF52540">
    <property type="entry name" value="P-loop containing nucleoside triphosphate hydrolases"/>
    <property type="match status" value="1"/>
</dbReference>
<dbReference type="AlphaFoldDB" id="A0A9C6DP89"/>
<dbReference type="PANTHER" id="PTHR19229:SF36">
    <property type="entry name" value="ATP-BINDING CASSETTE SUB-FAMILY A MEMBER 2"/>
    <property type="match status" value="1"/>
</dbReference>
<evidence type="ECO:0000313" key="4">
    <source>
        <dbReference type="RefSeq" id="XP_037897511.1"/>
    </source>
</evidence>
<accession>A0A9C6DP89</accession>
<dbReference type="KEGG" id="gfs:119642421"/>
<dbReference type="InterPro" id="IPR027417">
    <property type="entry name" value="P-loop_NTPase"/>
</dbReference>
<keyword evidence="3" id="KW-1185">Reference proteome</keyword>
<dbReference type="GeneID" id="119642421"/>
<keyword evidence="2" id="KW-0677">Repeat</keyword>
<name>A0A9C6DP89_9MUSC</name>
<evidence type="ECO:0000256" key="1">
    <source>
        <dbReference type="ARBA" id="ARBA00022448"/>
    </source>
</evidence>
<protein>
    <submittedName>
        <fullName evidence="4">ABC transporter A family member 1-like</fullName>
    </submittedName>
</protein>
<dbReference type="GO" id="GO:0016020">
    <property type="term" value="C:membrane"/>
    <property type="evidence" value="ECO:0007669"/>
    <property type="project" value="InterPro"/>
</dbReference>
<sequence length="104" mass="12169">MPYMTCKQHLIFFAKLRGLTHREAAILTNKLLQQLNLSKKAHNYGKNLSGGMKRRLSLGIAMAGDTNLHTTFTSFCLRVRSIRRLTMRRQMLVRFLFWMIKLVN</sequence>
<dbReference type="PANTHER" id="PTHR19229">
    <property type="entry name" value="ATP-BINDING CASSETTE TRANSPORTER SUBFAMILY A ABCA"/>
    <property type="match status" value="1"/>
</dbReference>
<reference evidence="4" key="1">
    <citation type="submission" date="2025-08" db="UniProtKB">
        <authorList>
            <consortium name="RefSeq"/>
        </authorList>
    </citation>
    <scope>IDENTIFICATION</scope>
    <source>
        <tissue evidence="4">Whole body pupa</tissue>
    </source>
</reference>
<proteinExistence type="predicted"/>